<dbReference type="AlphaFoldDB" id="A0A0F7S0S1"/>
<keyword evidence="2" id="KW-1185">Reference proteome</keyword>
<evidence type="ECO:0000313" key="1">
    <source>
        <dbReference type="EMBL" id="CDS00582.1"/>
    </source>
</evidence>
<proteinExistence type="predicted"/>
<organism evidence="1 2">
    <name type="scientific">Sporisorium scitamineum</name>
    <dbReference type="NCBI Taxonomy" id="49012"/>
    <lineage>
        <taxon>Eukaryota</taxon>
        <taxon>Fungi</taxon>
        <taxon>Dikarya</taxon>
        <taxon>Basidiomycota</taxon>
        <taxon>Ustilaginomycotina</taxon>
        <taxon>Ustilaginomycetes</taxon>
        <taxon>Ustilaginales</taxon>
        <taxon>Ustilaginaceae</taxon>
        <taxon>Sporisorium</taxon>
    </lineage>
</organism>
<dbReference type="Proteomes" id="UP000242770">
    <property type="component" value="Unassembled WGS sequence"/>
</dbReference>
<accession>A0A0F7S0S1</accession>
<sequence>MWQCVAVGVSGPEAWPMLQVVASVANVAERNEELRGSSSRE</sequence>
<gene>
    <name evidence="1" type="primary">SSCI46570.1</name>
</gene>
<name>A0A0F7S0S1_9BASI</name>
<evidence type="ECO:0000313" key="2">
    <source>
        <dbReference type="Proteomes" id="UP000242770"/>
    </source>
</evidence>
<protein>
    <submittedName>
        <fullName evidence="1">Uncharacterized protein</fullName>
    </submittedName>
</protein>
<reference evidence="2" key="1">
    <citation type="submission" date="2014-06" db="EMBL/GenBank/DDBJ databases">
        <authorList>
            <person name="Berkman P.J."/>
        </authorList>
    </citation>
    <scope>NUCLEOTIDE SEQUENCE [LARGE SCALE GENOMIC DNA]</scope>
</reference>
<dbReference type="EMBL" id="CCFA01002787">
    <property type="protein sequence ID" value="CDS00582.1"/>
    <property type="molecule type" value="Genomic_DNA"/>
</dbReference>